<organism evidence="1 2">
    <name type="scientific">Polluticaenibacter yanchengensis</name>
    <dbReference type="NCBI Taxonomy" id="3014562"/>
    <lineage>
        <taxon>Bacteria</taxon>
        <taxon>Pseudomonadati</taxon>
        <taxon>Bacteroidota</taxon>
        <taxon>Chitinophagia</taxon>
        <taxon>Chitinophagales</taxon>
        <taxon>Chitinophagaceae</taxon>
        <taxon>Polluticaenibacter</taxon>
    </lineage>
</organism>
<keyword evidence="2" id="KW-1185">Reference proteome</keyword>
<protein>
    <recommendedName>
        <fullName evidence="3">NodB homology domain-containing protein</fullName>
    </recommendedName>
</protein>
<evidence type="ECO:0008006" key="3">
    <source>
        <dbReference type="Google" id="ProtNLM"/>
    </source>
</evidence>
<evidence type="ECO:0000313" key="2">
    <source>
        <dbReference type="Proteomes" id="UP001210231"/>
    </source>
</evidence>
<proteinExistence type="predicted"/>
<dbReference type="RefSeq" id="WP_407030617.1">
    <property type="nucleotide sequence ID" value="NZ_JAQGEF010000005.1"/>
</dbReference>
<accession>A0ABT4UHH0</accession>
<reference evidence="1 2" key="1">
    <citation type="submission" date="2022-12" db="EMBL/GenBank/DDBJ databases">
        <title>Chitinophagaceae gen. sp. nov., a new member of the family Chitinophagaceae, isolated from soil in a chemical factory.</title>
        <authorList>
            <person name="Ke Z."/>
        </authorList>
    </citation>
    <scope>NUCLEOTIDE SEQUENCE [LARGE SCALE GENOMIC DNA]</scope>
    <source>
        <strain evidence="1 2">LY-5</strain>
    </source>
</reference>
<dbReference type="EMBL" id="JAQGEF010000005">
    <property type="protein sequence ID" value="MDA3614289.1"/>
    <property type="molecule type" value="Genomic_DNA"/>
</dbReference>
<sequence length="239" mass="28470">MSILFRVDVDKPLGHHNLLVKVGSKLSEDLHISVRRHPRYLFHLKEMLRFLNEKKVPAFFYFRLITLPDNETIELLEAGTHSYGYHMENTRSFDTFRQEIENFNKQGFYSDHFTKHGSGSYKLGKYHYPPYEPLKYMEWANKLNLTFYSGNGIAKCKEDLYEKNNDFYSNAFWGERNYRDENYNNIEDFVNAGISSDIIFLTHPENFYTHKILKQDVDKMISLAESKNIQWIREIPNLI</sequence>
<evidence type="ECO:0000313" key="1">
    <source>
        <dbReference type="EMBL" id="MDA3614289.1"/>
    </source>
</evidence>
<gene>
    <name evidence="1" type="ORF">O3P16_05685</name>
</gene>
<comment type="caution">
    <text evidence="1">The sequence shown here is derived from an EMBL/GenBank/DDBJ whole genome shotgun (WGS) entry which is preliminary data.</text>
</comment>
<name>A0ABT4UHH0_9BACT</name>
<dbReference type="Proteomes" id="UP001210231">
    <property type="component" value="Unassembled WGS sequence"/>
</dbReference>